<comment type="caution">
    <text evidence="3">The sequence shown here is derived from an EMBL/GenBank/DDBJ whole genome shotgun (WGS) entry which is preliminary data.</text>
</comment>
<evidence type="ECO:0000256" key="1">
    <source>
        <dbReference type="SAM" id="Coils"/>
    </source>
</evidence>
<keyword evidence="1" id="KW-0175">Coiled coil</keyword>
<dbReference type="EMBL" id="BKCJ011061260">
    <property type="protein sequence ID" value="GFC77488.1"/>
    <property type="molecule type" value="Genomic_DNA"/>
</dbReference>
<feature type="coiled-coil region" evidence="1">
    <location>
        <begin position="43"/>
        <end position="130"/>
    </location>
</feature>
<proteinExistence type="predicted"/>
<organism evidence="3">
    <name type="scientific">Tanacetum cinerariifolium</name>
    <name type="common">Dalmatian daisy</name>
    <name type="synonym">Chrysanthemum cinerariifolium</name>
    <dbReference type="NCBI Taxonomy" id="118510"/>
    <lineage>
        <taxon>Eukaryota</taxon>
        <taxon>Viridiplantae</taxon>
        <taxon>Streptophyta</taxon>
        <taxon>Embryophyta</taxon>
        <taxon>Tracheophyta</taxon>
        <taxon>Spermatophyta</taxon>
        <taxon>Magnoliopsida</taxon>
        <taxon>eudicotyledons</taxon>
        <taxon>Gunneridae</taxon>
        <taxon>Pentapetalae</taxon>
        <taxon>asterids</taxon>
        <taxon>campanulids</taxon>
        <taxon>Asterales</taxon>
        <taxon>Asteraceae</taxon>
        <taxon>Asteroideae</taxon>
        <taxon>Anthemideae</taxon>
        <taxon>Anthemidinae</taxon>
        <taxon>Tanacetum</taxon>
    </lineage>
</organism>
<feature type="region of interest" description="Disordered" evidence="2">
    <location>
        <begin position="131"/>
        <end position="204"/>
    </location>
</feature>
<dbReference type="AlphaFoldDB" id="A0A699QW47"/>
<protein>
    <submittedName>
        <fullName evidence="3">Uncharacterized protein</fullName>
    </submittedName>
</protein>
<name>A0A699QW47_TANCI</name>
<evidence type="ECO:0000313" key="3">
    <source>
        <dbReference type="EMBL" id="GFC77488.1"/>
    </source>
</evidence>
<feature type="compositionally biased region" description="Basic and acidic residues" evidence="2">
    <location>
        <begin position="131"/>
        <end position="141"/>
    </location>
</feature>
<dbReference type="Gene3D" id="1.10.287.1490">
    <property type="match status" value="1"/>
</dbReference>
<reference evidence="3" key="1">
    <citation type="journal article" date="2019" name="Sci. Rep.">
        <title>Draft genome of Tanacetum cinerariifolium, the natural source of mosquito coil.</title>
        <authorList>
            <person name="Yamashiro T."/>
            <person name="Shiraishi A."/>
            <person name="Satake H."/>
            <person name="Nakayama K."/>
        </authorList>
    </citation>
    <scope>NUCLEOTIDE SEQUENCE</scope>
</reference>
<gene>
    <name evidence="3" type="ORF">Tci_849458</name>
</gene>
<feature type="non-terminal residue" evidence="3">
    <location>
        <position position="1"/>
    </location>
</feature>
<accession>A0A699QW47</accession>
<evidence type="ECO:0000256" key="2">
    <source>
        <dbReference type="SAM" id="MobiDB-lite"/>
    </source>
</evidence>
<sequence length="204" mass="22827">VTLQEAESALLDERLSNAQMAQDGLNAQLDACRDEISDLGQANAVKQADLAALRREVELLRQQHEAARQAQADWAQERSNKEVELRRLDSQCASLNAELREQQESHQQRLNDLQGSRDELRAQFAELAGKIFDEREQRPRVPDAGQSERSGWRALPTRCADHAARRQTGRCGRQGQPDGVSAVCLGRRRRDRAGRAEAARPVTA</sequence>